<name>A0ACA9Q675_9GLOM</name>
<keyword evidence="2" id="KW-1185">Reference proteome</keyword>
<gene>
    <name evidence="1" type="ORF">SPELUC_LOCUS13418</name>
</gene>
<evidence type="ECO:0000313" key="1">
    <source>
        <dbReference type="EMBL" id="CAG8735422.1"/>
    </source>
</evidence>
<evidence type="ECO:0000313" key="2">
    <source>
        <dbReference type="Proteomes" id="UP000789366"/>
    </source>
</evidence>
<protein>
    <submittedName>
        <fullName evidence="1">2591_t:CDS:1</fullName>
    </submittedName>
</protein>
<feature type="non-terminal residue" evidence="1">
    <location>
        <position position="1"/>
    </location>
</feature>
<comment type="caution">
    <text evidence="1">The sequence shown here is derived from an EMBL/GenBank/DDBJ whole genome shotgun (WGS) entry which is preliminary data.</text>
</comment>
<feature type="non-terminal residue" evidence="1">
    <location>
        <position position="101"/>
    </location>
</feature>
<sequence length="101" mass="11448">NTTISSSLINEPLVSNELNIDASTYNNKIAETSIFNNKKSKKHNKSTVWQYFSINDPEHSDFPNYSICDKCETVFASDTATSTLRRHLNLHRIIAPTQGKM</sequence>
<accession>A0ACA9Q675</accession>
<dbReference type="EMBL" id="CAJVPW010035302">
    <property type="protein sequence ID" value="CAG8735422.1"/>
    <property type="molecule type" value="Genomic_DNA"/>
</dbReference>
<reference evidence="1" key="1">
    <citation type="submission" date="2021-06" db="EMBL/GenBank/DDBJ databases">
        <authorList>
            <person name="Kallberg Y."/>
            <person name="Tangrot J."/>
            <person name="Rosling A."/>
        </authorList>
    </citation>
    <scope>NUCLEOTIDE SEQUENCE</scope>
    <source>
        <strain evidence="1">28 12/20/2015</strain>
    </source>
</reference>
<organism evidence="1 2">
    <name type="scientific">Cetraspora pellucida</name>
    <dbReference type="NCBI Taxonomy" id="1433469"/>
    <lineage>
        <taxon>Eukaryota</taxon>
        <taxon>Fungi</taxon>
        <taxon>Fungi incertae sedis</taxon>
        <taxon>Mucoromycota</taxon>
        <taxon>Glomeromycotina</taxon>
        <taxon>Glomeromycetes</taxon>
        <taxon>Diversisporales</taxon>
        <taxon>Gigasporaceae</taxon>
        <taxon>Cetraspora</taxon>
    </lineage>
</organism>
<dbReference type="Proteomes" id="UP000789366">
    <property type="component" value="Unassembled WGS sequence"/>
</dbReference>
<proteinExistence type="predicted"/>